<sequence length="278" mass="31834">MSYNTNLPVDISTLTSEERCHIFIALLNTDPSLPNALNSEQRRYLYSVLIAIDSSLLPDARSAVHGIMNEQFPIGSTMNPIMLKTYEDYKEDHKRNKKEFQWHEFLKLDKNQYLNFRATLSRQPRGSVGEVINDFKVANPTFPISETDFILHDWLTSYCNSMVDQIKKKKIVEAKNKGLPLPPKKKNIQPPSRLKRRTDNITVNEVIDDPENTSEANASTITSETNDSTISNIPVITEAIVADDDTSQNTRSRKRKQKTTEITPETPLRKSKRNRKVN</sequence>
<dbReference type="EMBL" id="LLXL01001051">
    <property type="protein sequence ID" value="PKK66761.1"/>
    <property type="molecule type" value="Genomic_DNA"/>
</dbReference>
<accession>A0A2N1MYP6</accession>
<name>A0A2N1MYP6_9GLOM</name>
<comment type="caution">
    <text evidence="3">The sequence shown here is derived from an EMBL/GenBank/DDBJ whole genome shotgun (WGS) entry which is preliminary data.</text>
</comment>
<organism evidence="3 4">
    <name type="scientific">Rhizophagus irregularis</name>
    <dbReference type="NCBI Taxonomy" id="588596"/>
    <lineage>
        <taxon>Eukaryota</taxon>
        <taxon>Fungi</taxon>
        <taxon>Fungi incertae sedis</taxon>
        <taxon>Mucoromycota</taxon>
        <taxon>Glomeromycotina</taxon>
        <taxon>Glomeromycetes</taxon>
        <taxon>Glomerales</taxon>
        <taxon>Glomeraceae</taxon>
        <taxon>Rhizophagus</taxon>
    </lineage>
</organism>
<dbReference type="AlphaFoldDB" id="A0A2N1MYP6"/>
<dbReference type="VEuPathDB" id="FungiDB:RhiirFUN_014182"/>
<gene>
    <name evidence="3" type="ORF">RhiirC2_784381</name>
    <name evidence="2" type="ORF">RhiirC2_787629</name>
</gene>
<feature type="region of interest" description="Disordered" evidence="1">
    <location>
        <begin position="177"/>
        <end position="278"/>
    </location>
</feature>
<dbReference type="EMBL" id="LLXL01001460">
    <property type="protein sequence ID" value="PKK64350.1"/>
    <property type="molecule type" value="Genomic_DNA"/>
</dbReference>
<dbReference type="VEuPathDB" id="FungiDB:FUN_004169"/>
<reference evidence="3 4" key="1">
    <citation type="submission" date="2016-04" db="EMBL/GenBank/DDBJ databases">
        <title>Genome analyses suggest a sexual origin of heterokaryosis in a supposedly ancient asexual fungus.</title>
        <authorList>
            <person name="Ropars J."/>
            <person name="Sedzielewska K."/>
            <person name="Noel J."/>
            <person name="Charron P."/>
            <person name="Farinelli L."/>
            <person name="Marton T."/>
            <person name="Kruger M."/>
            <person name="Pelin A."/>
            <person name="Brachmann A."/>
            <person name="Corradi N."/>
        </authorList>
    </citation>
    <scope>NUCLEOTIDE SEQUENCE [LARGE SCALE GENOMIC DNA]</scope>
    <source>
        <strain evidence="3 4">C2</strain>
    </source>
</reference>
<dbReference type="Proteomes" id="UP000233469">
    <property type="component" value="Unassembled WGS sequence"/>
</dbReference>
<reference evidence="3 4" key="2">
    <citation type="submission" date="2017-10" db="EMBL/GenBank/DDBJ databases">
        <title>Extensive intraspecific genome diversity in a model arbuscular mycorrhizal fungus.</title>
        <authorList>
            <person name="Chen E.C.H."/>
            <person name="Morin E."/>
            <person name="Baudet D."/>
            <person name="Noel J."/>
            <person name="Ndikumana S."/>
            <person name="Charron P."/>
            <person name="St-Onge C."/>
            <person name="Giorgi J."/>
            <person name="Grigoriev I.V."/>
            <person name="Roux C."/>
            <person name="Martin F.M."/>
            <person name="Corradi N."/>
        </authorList>
    </citation>
    <scope>NUCLEOTIDE SEQUENCE [LARGE SCALE GENOMIC DNA]</scope>
    <source>
        <strain evidence="3 4">C2</strain>
    </source>
</reference>
<evidence type="ECO:0000313" key="4">
    <source>
        <dbReference type="Proteomes" id="UP000233469"/>
    </source>
</evidence>
<protein>
    <submittedName>
        <fullName evidence="3">Uncharacterized protein</fullName>
    </submittedName>
</protein>
<evidence type="ECO:0000256" key="1">
    <source>
        <dbReference type="SAM" id="MobiDB-lite"/>
    </source>
</evidence>
<feature type="compositionally biased region" description="Polar residues" evidence="1">
    <location>
        <begin position="213"/>
        <end position="234"/>
    </location>
</feature>
<proteinExistence type="predicted"/>
<feature type="compositionally biased region" description="Basic residues" evidence="1">
    <location>
        <begin position="269"/>
        <end position="278"/>
    </location>
</feature>
<evidence type="ECO:0000313" key="2">
    <source>
        <dbReference type="EMBL" id="PKK64350.1"/>
    </source>
</evidence>
<dbReference type="VEuPathDB" id="FungiDB:RhiirA1_402582"/>
<evidence type="ECO:0000313" key="3">
    <source>
        <dbReference type="EMBL" id="PKK66761.1"/>
    </source>
</evidence>